<evidence type="ECO:0000256" key="8">
    <source>
        <dbReference type="ARBA" id="ARBA00060781"/>
    </source>
</evidence>
<evidence type="ECO:0000256" key="2">
    <source>
        <dbReference type="ARBA" id="ARBA00013064"/>
    </source>
</evidence>
<dbReference type="InterPro" id="IPR000387">
    <property type="entry name" value="Tyr_Pase_dom"/>
</dbReference>
<dbReference type="SMART" id="SM00404">
    <property type="entry name" value="PTPc_motif"/>
    <property type="match status" value="1"/>
</dbReference>
<organism evidence="13 14">
    <name type="scientific">Gopherus evgoodei</name>
    <name type="common">Goodes thornscrub tortoise</name>
    <dbReference type="NCBI Taxonomy" id="1825980"/>
    <lineage>
        <taxon>Eukaryota</taxon>
        <taxon>Metazoa</taxon>
        <taxon>Chordata</taxon>
        <taxon>Craniata</taxon>
        <taxon>Vertebrata</taxon>
        <taxon>Euteleostomi</taxon>
        <taxon>Archelosauria</taxon>
        <taxon>Testudinata</taxon>
        <taxon>Testudines</taxon>
        <taxon>Cryptodira</taxon>
        <taxon>Durocryptodira</taxon>
        <taxon>Testudinoidea</taxon>
        <taxon>Testudinidae</taxon>
        <taxon>Gopherus</taxon>
    </lineage>
</organism>
<dbReference type="PROSITE" id="PS50191">
    <property type="entry name" value="CRAL_TRIO"/>
    <property type="match status" value="1"/>
</dbReference>
<dbReference type="Pfam" id="PF00650">
    <property type="entry name" value="CRAL_TRIO"/>
    <property type="match status" value="1"/>
</dbReference>
<dbReference type="Ensembl" id="ENSGEVT00005016018.1">
    <property type="protein sequence ID" value="ENSGEVP00005015242.1"/>
    <property type="gene ID" value="ENSGEVG00005010527.1"/>
</dbReference>
<dbReference type="FunFam" id="3.40.525.10:FF:000005">
    <property type="entry name" value="Tyrosine-protein phosphatase non-receptor type 9"/>
    <property type="match status" value="1"/>
</dbReference>
<evidence type="ECO:0000313" key="14">
    <source>
        <dbReference type="Proteomes" id="UP000694390"/>
    </source>
</evidence>
<feature type="domain" description="Tyrosine-protein phosphatase" evidence="10">
    <location>
        <begin position="291"/>
        <end position="541"/>
    </location>
</feature>
<sequence>VNFRIASVPDYFPSLGIQCVQATKQFLEEINKWTVQYNVSPLSWNVAVKFLMARKFDVLRAIELFHSYRETRLKEGIVKLKPHEEPLRSELLSGKFTILSARDPSGASIALFTAKLHHPNKSVQHVVLQALFYMLDRAVESFETQRNGLVFIYDMAGSHYTNFELDLSKKILNLLKGAFPARLKKVFIVGAPMWFRVPYSIISLLLKEKLRERVQMVKMSELKEHLPRECLPEYLGGSLKLDPLNWNCRFLPQQNGHPDPLDELILVPPSLLPVRSLFLTCPACSVPHRAPYNQEKNRYGDVPCLDQTRVKLTKQYSRSELTDYINASFMDGYKQRNAYIGTQGPLENTYCDFWRMVWEQNVLVIVMTTRLEEGGRRKCGQYWPLEKDFQMRYGSLTVTNLGVENLDHYKKTLLEIYNTEHRERRLVSHFQYLSWPDYGVPSSAATLIDFLGAVKLQQRLAASALGPRFKGHAGGPPMVVHCSAGIGRTGTFCALDICLSQLQDTGTLNVYQTVMRMRTQRAFSIQTPEQYYFCYTAILEHVQREGLLPSTPTRAGQEKS</sequence>
<name>A0A8C4Y2R7_9SAUR</name>
<keyword evidence="4" id="KW-0378">Hydrolase</keyword>
<keyword evidence="3" id="KW-0963">Cytoplasm</keyword>
<feature type="domain" description="Tyrosine specific protein phosphatases" evidence="11">
    <location>
        <begin position="448"/>
        <end position="532"/>
    </location>
</feature>
<evidence type="ECO:0000259" key="12">
    <source>
        <dbReference type="PROSITE" id="PS50191"/>
    </source>
</evidence>
<reference evidence="13" key="1">
    <citation type="submission" date="2019-06" db="EMBL/GenBank/DDBJ databases">
        <title>G10K-VGP Goodes thornscrub tortoise genome, primary haplotype.</title>
        <authorList>
            <person name="Murphy B."/>
            <person name="Edwards T."/>
            <person name="Rhie A."/>
            <person name="Koren S."/>
            <person name="Phillippy A."/>
            <person name="Fedrigo O."/>
            <person name="Haase B."/>
            <person name="Mountcastle J."/>
            <person name="Lewin H."/>
            <person name="Damas J."/>
            <person name="Howe K."/>
            <person name="Formenti G."/>
            <person name="Myers G."/>
            <person name="Durbin R."/>
            <person name="Jarvis E.D."/>
        </authorList>
    </citation>
    <scope>NUCLEOTIDE SEQUENCE [LARGE SCALE GENOMIC DNA]</scope>
</reference>
<feature type="domain" description="CRAL-TRIO" evidence="12">
    <location>
        <begin position="84"/>
        <end position="243"/>
    </location>
</feature>
<evidence type="ECO:0000256" key="7">
    <source>
        <dbReference type="ARBA" id="ARBA00055430"/>
    </source>
</evidence>
<evidence type="ECO:0000313" key="13">
    <source>
        <dbReference type="Ensembl" id="ENSGEVP00005015242.1"/>
    </source>
</evidence>
<dbReference type="SUPFAM" id="SSF52087">
    <property type="entry name" value="CRAL/TRIO domain"/>
    <property type="match status" value="1"/>
</dbReference>
<dbReference type="GO" id="GO:0010977">
    <property type="term" value="P:negative regulation of neuron projection development"/>
    <property type="evidence" value="ECO:0007669"/>
    <property type="project" value="Ensembl"/>
</dbReference>
<dbReference type="CDD" id="cd14543">
    <property type="entry name" value="PTPc-N9"/>
    <property type="match status" value="1"/>
</dbReference>
<dbReference type="PROSITE" id="PS50055">
    <property type="entry name" value="TYR_PHOSPHATASE_PTP"/>
    <property type="match status" value="1"/>
</dbReference>
<dbReference type="SMART" id="SM00194">
    <property type="entry name" value="PTPc"/>
    <property type="match status" value="1"/>
</dbReference>
<dbReference type="SMART" id="SM00516">
    <property type="entry name" value="SEC14"/>
    <property type="match status" value="1"/>
</dbReference>
<protein>
    <recommendedName>
        <fullName evidence="9">Tyrosine-protein phosphatase non-receptor type 9</fullName>
        <ecNumber evidence="2">3.1.3.48</ecNumber>
    </recommendedName>
</protein>
<comment type="function">
    <text evidence="7">Protein-tyrosine phosphatase that could participate in the transfer of hydrophobic ligands or in functions of the Golgi apparatus.</text>
</comment>
<dbReference type="InterPro" id="IPR029021">
    <property type="entry name" value="Prot-tyrosine_phosphatase-like"/>
</dbReference>
<dbReference type="InterPro" id="IPR003595">
    <property type="entry name" value="Tyr_Pase_cat"/>
</dbReference>
<dbReference type="InterPro" id="IPR011074">
    <property type="entry name" value="CRAL/TRIO_N_dom"/>
</dbReference>
<dbReference type="PRINTS" id="PR00700">
    <property type="entry name" value="PRTYPHPHTASE"/>
</dbReference>
<comment type="similarity">
    <text evidence="8">Belongs to the protein-tyrosine phosphatase family. Non-receptor class 3 subfamily.</text>
</comment>
<dbReference type="SUPFAM" id="SSF52799">
    <property type="entry name" value="(Phosphotyrosine protein) phosphatases II"/>
    <property type="match status" value="1"/>
</dbReference>
<dbReference type="OrthoDB" id="10051650at2759"/>
<evidence type="ECO:0000256" key="5">
    <source>
        <dbReference type="ARBA" id="ARBA00022912"/>
    </source>
</evidence>
<dbReference type="PANTHER" id="PTHR19134:SF285">
    <property type="entry name" value="TYROSINE-PROTEIN PHOSPHATASE NON-RECEPTOR TYPE 9"/>
    <property type="match status" value="1"/>
</dbReference>
<dbReference type="AlphaFoldDB" id="A0A8C4Y2R7"/>
<dbReference type="InterPro" id="IPR001251">
    <property type="entry name" value="CRAL-TRIO_dom"/>
</dbReference>
<dbReference type="Pfam" id="PF00102">
    <property type="entry name" value="Y_phosphatase"/>
    <property type="match status" value="1"/>
</dbReference>
<evidence type="ECO:0000259" key="11">
    <source>
        <dbReference type="PROSITE" id="PS50056"/>
    </source>
</evidence>
<keyword evidence="6" id="KW-0007">Acetylation</keyword>
<dbReference type="InterPro" id="IPR050348">
    <property type="entry name" value="Protein-Tyr_Phosphatase"/>
</dbReference>
<evidence type="ECO:0000256" key="6">
    <source>
        <dbReference type="ARBA" id="ARBA00022990"/>
    </source>
</evidence>
<dbReference type="InterPro" id="IPR036865">
    <property type="entry name" value="CRAL-TRIO_dom_sf"/>
</dbReference>
<dbReference type="SUPFAM" id="SSF46938">
    <property type="entry name" value="CRAL/TRIO N-terminal domain"/>
    <property type="match status" value="1"/>
</dbReference>
<evidence type="ECO:0000256" key="3">
    <source>
        <dbReference type="ARBA" id="ARBA00022490"/>
    </source>
</evidence>
<evidence type="ECO:0000256" key="1">
    <source>
        <dbReference type="ARBA" id="ARBA00004496"/>
    </source>
</evidence>
<dbReference type="InterPro" id="IPR016130">
    <property type="entry name" value="Tyr_Pase_AS"/>
</dbReference>
<dbReference type="EC" id="3.1.3.48" evidence="2"/>
<dbReference type="GO" id="GO:0044306">
    <property type="term" value="C:neuron projection terminus"/>
    <property type="evidence" value="ECO:0007669"/>
    <property type="project" value="Ensembl"/>
</dbReference>
<dbReference type="Proteomes" id="UP000694390">
    <property type="component" value="Chromosome 10"/>
</dbReference>
<dbReference type="FunFam" id="3.90.190.10:FF:000026">
    <property type="entry name" value="tyrosine-protein phosphatase non-receptor type 9"/>
    <property type="match status" value="1"/>
</dbReference>
<dbReference type="InterPro" id="IPR036273">
    <property type="entry name" value="CRAL/TRIO_N_dom_sf"/>
</dbReference>
<evidence type="ECO:0000256" key="9">
    <source>
        <dbReference type="ARBA" id="ARBA00069781"/>
    </source>
</evidence>
<dbReference type="PROSITE" id="PS50056">
    <property type="entry name" value="TYR_PHOSPHATASE_2"/>
    <property type="match status" value="1"/>
</dbReference>
<dbReference type="GeneTree" id="ENSGT00940000157447"/>
<dbReference type="PROSITE" id="PS00383">
    <property type="entry name" value="TYR_PHOSPHATASE_1"/>
    <property type="match status" value="1"/>
</dbReference>
<dbReference type="SMART" id="SM01100">
    <property type="entry name" value="CRAL_TRIO_N"/>
    <property type="match status" value="1"/>
</dbReference>
<dbReference type="GO" id="GO:0004725">
    <property type="term" value="F:protein tyrosine phosphatase activity"/>
    <property type="evidence" value="ECO:0007669"/>
    <property type="project" value="UniProtKB-EC"/>
</dbReference>
<dbReference type="CDD" id="cd00170">
    <property type="entry name" value="SEC14"/>
    <property type="match status" value="1"/>
</dbReference>
<dbReference type="PANTHER" id="PTHR19134">
    <property type="entry name" value="RECEPTOR-TYPE TYROSINE-PROTEIN PHOSPHATASE"/>
    <property type="match status" value="1"/>
</dbReference>
<dbReference type="InterPro" id="IPR000242">
    <property type="entry name" value="PTP_cat"/>
</dbReference>
<proteinExistence type="inferred from homology"/>
<keyword evidence="5" id="KW-0904">Protein phosphatase</keyword>
<accession>A0A8C4Y2R7</accession>
<dbReference type="GO" id="GO:0005737">
    <property type="term" value="C:cytoplasm"/>
    <property type="evidence" value="ECO:0007669"/>
    <property type="project" value="UniProtKB-SubCell"/>
</dbReference>
<reference evidence="13" key="2">
    <citation type="submission" date="2025-08" db="UniProtKB">
        <authorList>
            <consortium name="Ensembl"/>
        </authorList>
    </citation>
    <scope>IDENTIFICATION</scope>
</reference>
<reference evidence="13" key="3">
    <citation type="submission" date="2025-09" db="UniProtKB">
        <authorList>
            <consortium name="Ensembl"/>
        </authorList>
    </citation>
    <scope>IDENTIFICATION</scope>
</reference>
<dbReference type="Gene3D" id="3.90.190.10">
    <property type="entry name" value="Protein tyrosine phosphatase superfamily"/>
    <property type="match status" value="1"/>
</dbReference>
<keyword evidence="14" id="KW-1185">Reference proteome</keyword>
<dbReference type="GO" id="GO:1903078">
    <property type="term" value="P:positive regulation of protein localization to plasma membrane"/>
    <property type="evidence" value="ECO:0007669"/>
    <property type="project" value="Ensembl"/>
</dbReference>
<evidence type="ECO:0000259" key="10">
    <source>
        <dbReference type="PROSITE" id="PS50055"/>
    </source>
</evidence>
<comment type="subcellular location">
    <subcellularLocation>
        <location evidence="1">Cytoplasm</location>
    </subcellularLocation>
</comment>
<dbReference type="Gene3D" id="3.40.525.10">
    <property type="entry name" value="CRAL-TRIO lipid binding domain"/>
    <property type="match status" value="1"/>
</dbReference>
<gene>
    <name evidence="13" type="primary">PTPN9</name>
</gene>
<evidence type="ECO:0000256" key="4">
    <source>
        <dbReference type="ARBA" id="ARBA00022801"/>
    </source>
</evidence>